<dbReference type="EMBL" id="BARU01015763">
    <property type="protein sequence ID" value="GAH55106.1"/>
    <property type="molecule type" value="Genomic_DNA"/>
</dbReference>
<evidence type="ECO:0000259" key="1">
    <source>
        <dbReference type="PROSITE" id="PS51379"/>
    </source>
</evidence>
<gene>
    <name evidence="2" type="ORF">S03H2_26842</name>
</gene>
<proteinExistence type="predicted"/>
<accession>X1GB31</accession>
<dbReference type="InterPro" id="IPR017896">
    <property type="entry name" value="4Fe4S_Fe-S-bd"/>
</dbReference>
<feature type="domain" description="4Fe-4S ferredoxin-type" evidence="1">
    <location>
        <begin position="18"/>
        <end position="47"/>
    </location>
</feature>
<dbReference type="PROSITE" id="PS00198">
    <property type="entry name" value="4FE4S_FER_1"/>
    <property type="match status" value="1"/>
</dbReference>
<evidence type="ECO:0000313" key="2">
    <source>
        <dbReference type="EMBL" id="GAH55106.1"/>
    </source>
</evidence>
<feature type="non-terminal residue" evidence="2">
    <location>
        <position position="1"/>
    </location>
</feature>
<feature type="non-terminal residue" evidence="2">
    <location>
        <position position="79"/>
    </location>
</feature>
<dbReference type="PANTHER" id="PTHR42827">
    <property type="entry name" value="IRON-SULFUR CLUSTER-BINDING PROTEIN-RELATED"/>
    <property type="match status" value="1"/>
</dbReference>
<comment type="caution">
    <text evidence="2">The sequence shown here is derived from an EMBL/GenBank/DDBJ whole genome shotgun (WGS) entry which is preliminary data.</text>
</comment>
<dbReference type="PROSITE" id="PS51379">
    <property type="entry name" value="4FE4S_FER_2"/>
    <property type="match status" value="1"/>
</dbReference>
<protein>
    <recommendedName>
        <fullName evidence="1">4Fe-4S ferredoxin-type domain-containing protein</fullName>
    </recommendedName>
</protein>
<dbReference type="Pfam" id="PF00037">
    <property type="entry name" value="Fer4"/>
    <property type="match status" value="1"/>
</dbReference>
<dbReference type="InterPro" id="IPR017900">
    <property type="entry name" value="4Fe4S_Fe_S_CS"/>
</dbReference>
<dbReference type="Gene3D" id="3.30.70.20">
    <property type="match status" value="1"/>
</dbReference>
<reference evidence="2" key="1">
    <citation type="journal article" date="2014" name="Front. Microbiol.">
        <title>High frequency of phylogenetically diverse reductive dehalogenase-homologous genes in deep subseafloor sedimentary metagenomes.</title>
        <authorList>
            <person name="Kawai M."/>
            <person name="Futagami T."/>
            <person name="Toyoda A."/>
            <person name="Takaki Y."/>
            <person name="Nishi S."/>
            <person name="Hori S."/>
            <person name="Arai W."/>
            <person name="Tsubouchi T."/>
            <person name="Morono Y."/>
            <person name="Uchiyama I."/>
            <person name="Ito T."/>
            <person name="Fujiyama A."/>
            <person name="Inagaki F."/>
            <person name="Takami H."/>
        </authorList>
    </citation>
    <scope>NUCLEOTIDE SEQUENCE</scope>
    <source>
        <strain evidence="2">Expedition CK06-06</strain>
    </source>
</reference>
<sequence>GSQVRLRSLITEAELTFGTPVLESVYCSNCNICVDSCPAGALEGGKYNKHLCRTYCLENLKNLSENTVIWCNICIESCP</sequence>
<dbReference type="SUPFAM" id="SSF54862">
    <property type="entry name" value="4Fe-4S ferredoxins"/>
    <property type="match status" value="1"/>
</dbReference>
<dbReference type="PANTHER" id="PTHR42827:SF1">
    <property type="entry name" value="IRON-SULFUR CLUSTER-BINDING PROTEIN"/>
    <property type="match status" value="1"/>
</dbReference>
<name>X1GB31_9ZZZZ</name>
<dbReference type="AlphaFoldDB" id="X1GB31"/>
<organism evidence="2">
    <name type="scientific">marine sediment metagenome</name>
    <dbReference type="NCBI Taxonomy" id="412755"/>
    <lineage>
        <taxon>unclassified sequences</taxon>
        <taxon>metagenomes</taxon>
        <taxon>ecological metagenomes</taxon>
    </lineage>
</organism>